<dbReference type="AlphaFoldDB" id="A0A0H2R892"/>
<evidence type="ECO:0000313" key="2">
    <source>
        <dbReference type="EMBL" id="KLO05738.1"/>
    </source>
</evidence>
<dbReference type="STRING" id="27342.A0A0H2R892"/>
<dbReference type="Gene3D" id="1.20.1280.50">
    <property type="match status" value="1"/>
</dbReference>
<evidence type="ECO:0000313" key="3">
    <source>
        <dbReference type="Proteomes" id="UP000053477"/>
    </source>
</evidence>
<sequence>MTTIHDIPVEILCAIFSLASREPDSSPSIFKTGDDFQDCVVLIDLSRVCRYWRDTALENPTLWSSLRIRLIRPSDETLLQVTHFLELPRPLIHALVSHCDRFSKISLDIAQAVEPQPYWPRTLVDISKAPTDYVTDLCHATFGGERLEELHFIWPWFPRPLESPLPALKMLRIASYQNYDVLDPMAKWLPLALNLEELEIIDRSFSPSSNVEEWKKSDQHFLLSNLRSLTASPSLLPHFICPNLAKYAMRRIPWESGVIGCFENFIDRSDPPLHTLEIKEGFSFSRENAIGFLKPRFTTIIVTSPHNNFFSLLSMMSEGGDRAYFLPALKHIELREVGEKFVYELSDLVELRWDVGASHRTLESVKLRRSLESMPEALLHPGDANLDITSLEVKWRRLARRVKQGLIISREECT</sequence>
<dbReference type="Pfam" id="PF12937">
    <property type="entry name" value="F-box-like"/>
    <property type="match status" value="1"/>
</dbReference>
<protein>
    <recommendedName>
        <fullName evidence="1">F-box domain-containing protein</fullName>
    </recommendedName>
</protein>
<dbReference type="InParanoid" id="A0A0H2R892"/>
<dbReference type="InterPro" id="IPR001810">
    <property type="entry name" value="F-box_dom"/>
</dbReference>
<organism evidence="2 3">
    <name type="scientific">Schizopora paradoxa</name>
    <dbReference type="NCBI Taxonomy" id="27342"/>
    <lineage>
        <taxon>Eukaryota</taxon>
        <taxon>Fungi</taxon>
        <taxon>Dikarya</taxon>
        <taxon>Basidiomycota</taxon>
        <taxon>Agaricomycotina</taxon>
        <taxon>Agaricomycetes</taxon>
        <taxon>Hymenochaetales</taxon>
        <taxon>Schizoporaceae</taxon>
        <taxon>Schizopora</taxon>
    </lineage>
</organism>
<dbReference type="EMBL" id="KQ086272">
    <property type="protein sequence ID" value="KLO05738.1"/>
    <property type="molecule type" value="Genomic_DNA"/>
</dbReference>
<keyword evidence="3" id="KW-1185">Reference proteome</keyword>
<proteinExistence type="predicted"/>
<gene>
    <name evidence="2" type="ORF">SCHPADRAFT_933467</name>
</gene>
<dbReference type="Proteomes" id="UP000053477">
    <property type="component" value="Unassembled WGS sequence"/>
</dbReference>
<reference evidence="2 3" key="1">
    <citation type="submission" date="2015-04" db="EMBL/GenBank/DDBJ databases">
        <title>Complete genome sequence of Schizopora paradoxa KUC8140, a cosmopolitan wood degrader in East Asia.</title>
        <authorList>
            <consortium name="DOE Joint Genome Institute"/>
            <person name="Min B."/>
            <person name="Park H."/>
            <person name="Jang Y."/>
            <person name="Kim J.-J."/>
            <person name="Kim K.H."/>
            <person name="Pangilinan J."/>
            <person name="Lipzen A."/>
            <person name="Riley R."/>
            <person name="Grigoriev I.V."/>
            <person name="Spatafora J.W."/>
            <person name="Choi I.-G."/>
        </authorList>
    </citation>
    <scope>NUCLEOTIDE SEQUENCE [LARGE SCALE GENOMIC DNA]</scope>
    <source>
        <strain evidence="2 3">KUC8140</strain>
    </source>
</reference>
<evidence type="ECO:0000259" key="1">
    <source>
        <dbReference type="Pfam" id="PF12937"/>
    </source>
</evidence>
<accession>A0A0H2R892</accession>
<dbReference type="OrthoDB" id="2884925at2759"/>
<feature type="domain" description="F-box" evidence="1">
    <location>
        <begin position="4"/>
        <end position="68"/>
    </location>
</feature>
<name>A0A0H2R892_9AGAM</name>